<accession>A0AAN7H9L0</accession>
<dbReference type="PANTHER" id="PTHR31005:SF8">
    <property type="entry name" value="DUF4139 DOMAIN-CONTAINING PROTEIN"/>
    <property type="match status" value="1"/>
</dbReference>
<comment type="caution">
    <text evidence="4">The sequence shown here is derived from an EMBL/GenBank/DDBJ whole genome shotgun (WGS) entry which is preliminary data.</text>
</comment>
<evidence type="ECO:0000259" key="2">
    <source>
        <dbReference type="Pfam" id="PF13598"/>
    </source>
</evidence>
<reference evidence="4" key="1">
    <citation type="journal article" date="2023" name="Mol. Phylogenet. Evol.">
        <title>Genome-scale phylogeny and comparative genomics of the fungal order Sordariales.</title>
        <authorList>
            <person name="Hensen N."/>
            <person name="Bonometti L."/>
            <person name="Westerberg I."/>
            <person name="Brannstrom I.O."/>
            <person name="Guillou S."/>
            <person name="Cros-Aarteil S."/>
            <person name="Calhoun S."/>
            <person name="Haridas S."/>
            <person name="Kuo A."/>
            <person name="Mondo S."/>
            <person name="Pangilinan J."/>
            <person name="Riley R."/>
            <person name="LaButti K."/>
            <person name="Andreopoulos B."/>
            <person name="Lipzen A."/>
            <person name="Chen C."/>
            <person name="Yan M."/>
            <person name="Daum C."/>
            <person name="Ng V."/>
            <person name="Clum A."/>
            <person name="Steindorff A."/>
            <person name="Ohm R.A."/>
            <person name="Martin F."/>
            <person name="Silar P."/>
            <person name="Natvig D.O."/>
            <person name="Lalanne C."/>
            <person name="Gautier V."/>
            <person name="Ament-Velasquez S.L."/>
            <person name="Kruys A."/>
            <person name="Hutchinson M.I."/>
            <person name="Powell A.J."/>
            <person name="Barry K."/>
            <person name="Miller A.N."/>
            <person name="Grigoriev I.V."/>
            <person name="Debuchy R."/>
            <person name="Gladieux P."/>
            <person name="Hiltunen Thoren M."/>
            <person name="Johannesson H."/>
        </authorList>
    </citation>
    <scope>NUCLEOTIDE SEQUENCE</scope>
    <source>
        <strain evidence="4">CBS 532.94</strain>
    </source>
</reference>
<gene>
    <name evidence="4" type="ORF">C8A03DRAFT_19833</name>
</gene>
<dbReference type="Proteomes" id="UP001303760">
    <property type="component" value="Unassembled WGS sequence"/>
</dbReference>
<feature type="domain" description="DUF4140" evidence="3">
    <location>
        <begin position="19"/>
        <end position="144"/>
    </location>
</feature>
<evidence type="ECO:0000256" key="1">
    <source>
        <dbReference type="SAM" id="MobiDB-lite"/>
    </source>
</evidence>
<dbReference type="Pfam" id="PF13598">
    <property type="entry name" value="DUF4139"/>
    <property type="match status" value="1"/>
</dbReference>
<proteinExistence type="predicted"/>
<protein>
    <recommendedName>
        <fullName evidence="6">Mucoidy inhibitor-like protein</fullName>
    </recommendedName>
</protein>
<evidence type="ECO:0000259" key="3">
    <source>
        <dbReference type="Pfam" id="PF13600"/>
    </source>
</evidence>
<dbReference type="AlphaFoldDB" id="A0AAN7H9L0"/>
<feature type="region of interest" description="Disordered" evidence="1">
    <location>
        <begin position="222"/>
        <end position="241"/>
    </location>
</feature>
<dbReference type="InterPro" id="IPR025554">
    <property type="entry name" value="DUF4140"/>
</dbReference>
<dbReference type="PANTHER" id="PTHR31005">
    <property type="entry name" value="DUF4139 DOMAIN-CONTAINING PROTEIN"/>
    <property type="match status" value="1"/>
</dbReference>
<feature type="region of interest" description="Disordered" evidence="1">
    <location>
        <begin position="84"/>
        <end position="105"/>
    </location>
</feature>
<feature type="compositionally biased region" description="Acidic residues" evidence="1">
    <location>
        <begin position="87"/>
        <end position="105"/>
    </location>
</feature>
<name>A0AAN7H9L0_9PEZI</name>
<evidence type="ECO:0008006" key="6">
    <source>
        <dbReference type="Google" id="ProtNLM"/>
    </source>
</evidence>
<feature type="domain" description="DUF4139" evidence="2">
    <location>
        <begin position="306"/>
        <end position="760"/>
    </location>
</feature>
<evidence type="ECO:0000313" key="4">
    <source>
        <dbReference type="EMBL" id="KAK4233000.1"/>
    </source>
</evidence>
<keyword evidence="5" id="KW-1185">Reference proteome</keyword>
<feature type="compositionally biased region" description="Basic and acidic residues" evidence="1">
    <location>
        <begin position="225"/>
        <end position="241"/>
    </location>
</feature>
<reference evidence="4" key="2">
    <citation type="submission" date="2023-05" db="EMBL/GenBank/DDBJ databases">
        <authorList>
            <consortium name="Lawrence Berkeley National Laboratory"/>
            <person name="Steindorff A."/>
            <person name="Hensen N."/>
            <person name="Bonometti L."/>
            <person name="Westerberg I."/>
            <person name="Brannstrom I.O."/>
            <person name="Guillou S."/>
            <person name="Cros-Aarteil S."/>
            <person name="Calhoun S."/>
            <person name="Haridas S."/>
            <person name="Kuo A."/>
            <person name="Mondo S."/>
            <person name="Pangilinan J."/>
            <person name="Riley R."/>
            <person name="Labutti K."/>
            <person name="Andreopoulos B."/>
            <person name="Lipzen A."/>
            <person name="Chen C."/>
            <person name="Yanf M."/>
            <person name="Daum C."/>
            <person name="Ng V."/>
            <person name="Clum A."/>
            <person name="Ohm R."/>
            <person name="Martin F."/>
            <person name="Silar P."/>
            <person name="Natvig D."/>
            <person name="Lalanne C."/>
            <person name="Gautier V."/>
            <person name="Ament-Velasquez S.L."/>
            <person name="Kruys A."/>
            <person name="Hutchinson M.I."/>
            <person name="Powell A.J."/>
            <person name="Barry K."/>
            <person name="Miller A.N."/>
            <person name="Grigoriev I.V."/>
            <person name="Debuchy R."/>
            <person name="Gladieux P."/>
            <person name="Thoren M.H."/>
            <person name="Johannesson H."/>
        </authorList>
    </citation>
    <scope>NUCLEOTIDE SEQUENCE</scope>
    <source>
        <strain evidence="4">CBS 532.94</strain>
    </source>
</reference>
<evidence type="ECO:0000313" key="5">
    <source>
        <dbReference type="Proteomes" id="UP001303760"/>
    </source>
</evidence>
<dbReference type="EMBL" id="MU860718">
    <property type="protein sequence ID" value="KAK4233000.1"/>
    <property type="molecule type" value="Genomic_DNA"/>
</dbReference>
<feature type="compositionally biased region" description="Low complexity" evidence="1">
    <location>
        <begin position="458"/>
        <end position="488"/>
    </location>
</feature>
<dbReference type="Pfam" id="PF13600">
    <property type="entry name" value="DUF4140"/>
    <property type="match status" value="1"/>
</dbReference>
<dbReference type="InterPro" id="IPR011935">
    <property type="entry name" value="CHP02231"/>
</dbReference>
<feature type="region of interest" description="Disordered" evidence="1">
    <location>
        <begin position="454"/>
        <end position="499"/>
    </location>
</feature>
<organism evidence="4 5">
    <name type="scientific">Achaetomium macrosporum</name>
    <dbReference type="NCBI Taxonomy" id="79813"/>
    <lineage>
        <taxon>Eukaryota</taxon>
        <taxon>Fungi</taxon>
        <taxon>Dikarya</taxon>
        <taxon>Ascomycota</taxon>
        <taxon>Pezizomycotina</taxon>
        <taxon>Sordariomycetes</taxon>
        <taxon>Sordariomycetidae</taxon>
        <taxon>Sordariales</taxon>
        <taxon>Chaetomiaceae</taxon>
        <taxon>Achaetomium</taxon>
    </lineage>
</organism>
<dbReference type="InterPro" id="IPR037291">
    <property type="entry name" value="DUF4139"/>
</dbReference>
<feature type="region of interest" description="Disordered" evidence="1">
    <location>
        <begin position="689"/>
        <end position="723"/>
    </location>
</feature>
<sequence>MDGPHKQEFHVRDLPTRSVTLFPARAQVVRDIRDVTLKPGANEITVVGLTPTVDEHSIKVEGTGSAVITDMAVELLPNRDIFQEIYPDSDSDQSEKDESDEDEDDEIIVDEALEEVRDKLVALGDEQKRAKEIIASAESRLKILDAYGTSLDKKCGVDIEASVETYRKEREKVFNDHIDGMARDRELTKEITKLRREQARLEKLQAKQVKKAAKEKAKVKRVKEKLREKERRREAERQKEKTRIRKEREQFWPRFCYTVRISLDAGATFTPSSSRRSSIASATDVQLVSDKAPKEDEAGASMTCDLMLSYVTSSAFWVPSYDLALSSTANTATLCFDARLTNMTSETWSNCKVVLSTSQANFSGLQDDTPTLVPWRLKIVGKGGPWDGTDIVHSREERVQKQIWNSAQNAMDQPKSRAGLFGTGEASQMQMQQIQAQKMQLQQMQMQKAGGLFRSNVAPSGPLQQQMQQMAAPAPSIAPYASGAQQASGPGGGNGAGAEDEVDAQTILEPPPLVAFQESSFEETGLTATYDLPNLKTLKPSSTASKQRVARISFTHVTFSRTVVAKYKPAAYLKARLRNTSKITLLKGPTGLTLDGTFLGRTVLPRCSAGDSFHIPLGIDPAIRVAYPKPDVTRSTTGSVFTTKGETSVYTRSVTLVNTRAQAGKPVSVTVLDQVPVSEDEKIRVDVLHPPGLQRGGPVATGVSGKVEGSGSGSGGKEEDKDWGRATATLRGKAGEVAWDVVLNAGRSVKLVLQYEVAFPTGERIAQVN</sequence>